<dbReference type="Proteomes" id="UP000807025">
    <property type="component" value="Unassembled WGS sequence"/>
</dbReference>
<dbReference type="EMBL" id="MU154550">
    <property type="protein sequence ID" value="KAF9496690.1"/>
    <property type="molecule type" value="Genomic_DNA"/>
</dbReference>
<feature type="non-terminal residue" evidence="1">
    <location>
        <position position="1"/>
    </location>
</feature>
<accession>A0A9P6DHP0</accession>
<sequence length="112" mass="12507">MVLKAVARSVLMAAPALTVVLVVGPTLMVVQILMAPSRPAPICPFLGVQKDPNGQTVQSQQFSHLSFQLHRSFNQACRDQSLMPLLIRRSHHLLCRPNLAHLQARLKRLRPE</sequence>
<evidence type="ECO:0000313" key="2">
    <source>
        <dbReference type="Proteomes" id="UP000807025"/>
    </source>
</evidence>
<organism evidence="1 2">
    <name type="scientific">Pleurotus eryngii</name>
    <name type="common">Boletus of the steppes</name>
    <dbReference type="NCBI Taxonomy" id="5323"/>
    <lineage>
        <taxon>Eukaryota</taxon>
        <taxon>Fungi</taxon>
        <taxon>Dikarya</taxon>
        <taxon>Basidiomycota</taxon>
        <taxon>Agaricomycotina</taxon>
        <taxon>Agaricomycetes</taxon>
        <taxon>Agaricomycetidae</taxon>
        <taxon>Agaricales</taxon>
        <taxon>Pleurotineae</taxon>
        <taxon>Pleurotaceae</taxon>
        <taxon>Pleurotus</taxon>
    </lineage>
</organism>
<protein>
    <submittedName>
        <fullName evidence="1">Uncharacterized protein</fullName>
    </submittedName>
</protein>
<dbReference type="AlphaFoldDB" id="A0A9P6DHP0"/>
<proteinExistence type="predicted"/>
<evidence type="ECO:0000313" key="1">
    <source>
        <dbReference type="EMBL" id="KAF9496690.1"/>
    </source>
</evidence>
<name>A0A9P6DHP0_PLEER</name>
<keyword evidence="2" id="KW-1185">Reference proteome</keyword>
<comment type="caution">
    <text evidence="1">The sequence shown here is derived from an EMBL/GenBank/DDBJ whole genome shotgun (WGS) entry which is preliminary data.</text>
</comment>
<gene>
    <name evidence="1" type="ORF">BDN71DRAFT_1445939</name>
</gene>
<reference evidence="1" key="1">
    <citation type="submission" date="2020-11" db="EMBL/GenBank/DDBJ databases">
        <authorList>
            <consortium name="DOE Joint Genome Institute"/>
            <person name="Ahrendt S."/>
            <person name="Riley R."/>
            <person name="Andreopoulos W."/>
            <person name="Labutti K."/>
            <person name="Pangilinan J."/>
            <person name="Ruiz-Duenas F.J."/>
            <person name="Barrasa J.M."/>
            <person name="Sanchez-Garcia M."/>
            <person name="Camarero S."/>
            <person name="Miyauchi S."/>
            <person name="Serrano A."/>
            <person name="Linde D."/>
            <person name="Babiker R."/>
            <person name="Drula E."/>
            <person name="Ayuso-Fernandez I."/>
            <person name="Pacheco R."/>
            <person name="Padilla G."/>
            <person name="Ferreira P."/>
            <person name="Barriuso J."/>
            <person name="Kellner H."/>
            <person name="Castanera R."/>
            <person name="Alfaro M."/>
            <person name="Ramirez L."/>
            <person name="Pisabarro A.G."/>
            <person name="Kuo A."/>
            <person name="Tritt A."/>
            <person name="Lipzen A."/>
            <person name="He G."/>
            <person name="Yan M."/>
            <person name="Ng V."/>
            <person name="Cullen D."/>
            <person name="Martin F."/>
            <person name="Rosso M.-N."/>
            <person name="Henrissat B."/>
            <person name="Hibbett D."/>
            <person name="Martinez A.T."/>
            <person name="Grigoriev I.V."/>
        </authorList>
    </citation>
    <scope>NUCLEOTIDE SEQUENCE</scope>
    <source>
        <strain evidence="1">ATCC 90797</strain>
    </source>
</reference>